<dbReference type="GO" id="GO:0016491">
    <property type="term" value="F:oxidoreductase activity"/>
    <property type="evidence" value="ECO:0007669"/>
    <property type="project" value="UniProtKB-KW"/>
</dbReference>
<proteinExistence type="predicted"/>
<dbReference type="InterPro" id="IPR000674">
    <property type="entry name" value="Ald_Oxase/Xan_DH_a/b"/>
</dbReference>
<dbReference type="SMART" id="SM01008">
    <property type="entry name" value="Ald_Xan_dh_C"/>
    <property type="match status" value="1"/>
</dbReference>
<dbReference type="EMBL" id="JABBNT010000002">
    <property type="protein sequence ID" value="NMM44436.1"/>
    <property type="molecule type" value="Genomic_DNA"/>
</dbReference>
<dbReference type="Pfam" id="PF01315">
    <property type="entry name" value="Ald_Xan_dh_C"/>
    <property type="match status" value="1"/>
</dbReference>
<organism evidence="4 5">
    <name type="scientific">Pacificispira spongiicola</name>
    <dbReference type="NCBI Taxonomy" id="2729598"/>
    <lineage>
        <taxon>Bacteria</taxon>
        <taxon>Pseudomonadati</taxon>
        <taxon>Pseudomonadota</taxon>
        <taxon>Alphaproteobacteria</taxon>
        <taxon>Rhodospirillales</taxon>
        <taxon>Rhodospirillaceae</taxon>
        <taxon>Pacificispira</taxon>
    </lineage>
</organism>
<keyword evidence="1" id="KW-0500">Molybdenum</keyword>
<protein>
    <submittedName>
        <fullName evidence="4">Xanthine dehydrogenase family protein molybdopterin-binding subunit</fullName>
    </submittedName>
</protein>
<dbReference type="InterPro" id="IPR016208">
    <property type="entry name" value="Ald_Oxase/xanthine_DH-like"/>
</dbReference>
<accession>A0A7Y0HE28</accession>
<dbReference type="Gene3D" id="3.30.365.10">
    <property type="entry name" value="Aldehyde oxidase/xanthine dehydrogenase, molybdopterin binding domain"/>
    <property type="match status" value="4"/>
</dbReference>
<comment type="caution">
    <text evidence="4">The sequence shown here is derived from an EMBL/GenBank/DDBJ whole genome shotgun (WGS) entry which is preliminary data.</text>
</comment>
<reference evidence="4 5" key="1">
    <citation type="submission" date="2020-04" db="EMBL/GenBank/DDBJ databases">
        <title>Rhodospirillaceae bacterium KN72 isolated from deep sea.</title>
        <authorList>
            <person name="Zhang D.-C."/>
        </authorList>
    </citation>
    <scope>NUCLEOTIDE SEQUENCE [LARGE SCALE GENOMIC DNA]</scope>
    <source>
        <strain evidence="4 5">KN72</strain>
    </source>
</reference>
<dbReference type="SUPFAM" id="SSF54665">
    <property type="entry name" value="CO dehydrogenase molybdoprotein N-domain-like"/>
    <property type="match status" value="1"/>
</dbReference>
<dbReference type="PANTHER" id="PTHR11908">
    <property type="entry name" value="XANTHINE DEHYDROGENASE"/>
    <property type="match status" value="1"/>
</dbReference>
<sequence length="784" mass="84146">MVKFGIGQAVRRTEDPVLLTGKGQYTADVSWPCQAHGIAVRSPHAHARILSIDTQDAAAMPGVLSVFTGADMRAAGVGPMPANVVVTQTDGSKMAQPPRHALATDKVRHVGDPVAFVVAETLDQARDAAEAVLVDYEDLPSVTDTDLADTPDAPVIHDEAPDNRCFTWDFGSAPETADALAKAAHKVELKLINNRIVVNAMEPRAALANYEGDDETGRYVLHTPTQGVHSVQRQLANDIFHVDPSRMRVITGNVGGGFGMKIFLYPEQLCVLYAARQLKRPVKWVGERSYDGFTADKQGRDHVSRITLGLDKDLRFTGLHIDLKAAMGAHLSGFQAFIPTMAGAKMYTGVYRIPALHMQVRGLFTNTTPVDAYRGAGRPEAAYLLERLVDKAALDLGVDPAELRRRNFIPTSAMPYDTGLGPVYDSGDFERVMDTALARIDRAGFAARKAESEARGKRRGLGMAYYIECCGAGPGEQADLRVDEAGKVTLYIGTQDNGQGHHTAYQQIISDRLDLPLEAITVVQGDTDLVERGGGTGGSRSIPEGGVAVRDAAEGVLDKGKIIAAGMLETAPGDIDYADGAFTVVGTDRRVSFEDVARAARDPSRLPPGTEPGLDTKTRHKAAAQTFPNGCHVCEVEIDPDTGDIEIPRYVVVDDFGTVVNPMMLAGQVHGGVGQGLGQALLEETVYDPDSGQLLSGSFMDYCMPRADNMPDIDFIYIEDMPCTTNPLGIKGAGEAGAIGAPPVLINAIVDALKDLGIHHIDMPATKHRIWQTIRNATMPQAAE</sequence>
<dbReference type="Pfam" id="PF02738">
    <property type="entry name" value="MoCoBD_1"/>
    <property type="match status" value="1"/>
</dbReference>
<dbReference type="InterPro" id="IPR037165">
    <property type="entry name" value="AldOxase/xan_DH_Mopterin-bd_sf"/>
</dbReference>
<keyword evidence="5" id="KW-1185">Reference proteome</keyword>
<evidence type="ECO:0000259" key="3">
    <source>
        <dbReference type="SMART" id="SM01008"/>
    </source>
</evidence>
<dbReference type="Gene3D" id="3.90.1170.50">
    <property type="entry name" value="Aldehyde oxidase/xanthine dehydrogenase, a/b hammerhead"/>
    <property type="match status" value="1"/>
</dbReference>
<dbReference type="RefSeq" id="WP_169624723.1">
    <property type="nucleotide sequence ID" value="NZ_JABBNT010000002.1"/>
</dbReference>
<dbReference type="InterPro" id="IPR046867">
    <property type="entry name" value="AldOxase/xan_DH_MoCoBD2"/>
</dbReference>
<feature type="domain" description="Aldehyde oxidase/xanthine dehydrogenase a/b hammerhead" evidence="3">
    <location>
        <begin position="20"/>
        <end position="140"/>
    </location>
</feature>
<evidence type="ECO:0000313" key="4">
    <source>
        <dbReference type="EMBL" id="NMM44436.1"/>
    </source>
</evidence>
<gene>
    <name evidence="4" type="ORF">HH303_08090</name>
</gene>
<dbReference type="Pfam" id="PF20256">
    <property type="entry name" value="MoCoBD_2"/>
    <property type="match status" value="1"/>
</dbReference>
<dbReference type="GO" id="GO:0005506">
    <property type="term" value="F:iron ion binding"/>
    <property type="evidence" value="ECO:0007669"/>
    <property type="project" value="InterPro"/>
</dbReference>
<keyword evidence="2" id="KW-0560">Oxidoreductase</keyword>
<dbReference type="Proteomes" id="UP000539372">
    <property type="component" value="Unassembled WGS sequence"/>
</dbReference>
<name>A0A7Y0HE28_9PROT</name>
<dbReference type="PANTHER" id="PTHR11908:SF132">
    <property type="entry name" value="ALDEHYDE OXIDASE 1-RELATED"/>
    <property type="match status" value="1"/>
</dbReference>
<evidence type="ECO:0000313" key="5">
    <source>
        <dbReference type="Proteomes" id="UP000539372"/>
    </source>
</evidence>
<dbReference type="InterPro" id="IPR008274">
    <property type="entry name" value="AldOxase/xan_DH_MoCoBD1"/>
</dbReference>
<dbReference type="AlphaFoldDB" id="A0A7Y0HE28"/>
<dbReference type="SUPFAM" id="SSF56003">
    <property type="entry name" value="Molybdenum cofactor-binding domain"/>
    <property type="match status" value="1"/>
</dbReference>
<evidence type="ECO:0000256" key="2">
    <source>
        <dbReference type="ARBA" id="ARBA00023002"/>
    </source>
</evidence>
<evidence type="ECO:0000256" key="1">
    <source>
        <dbReference type="ARBA" id="ARBA00022505"/>
    </source>
</evidence>
<dbReference type="InterPro" id="IPR036856">
    <property type="entry name" value="Ald_Oxase/Xan_DH_a/b_sf"/>
</dbReference>